<dbReference type="Pfam" id="PF00486">
    <property type="entry name" value="Trans_reg_C"/>
    <property type="match status" value="1"/>
</dbReference>
<dbReference type="CDD" id="cd00383">
    <property type="entry name" value="trans_reg_C"/>
    <property type="match status" value="1"/>
</dbReference>
<dbReference type="PROSITE" id="PS51755">
    <property type="entry name" value="OMPR_PHOB"/>
    <property type="match status" value="1"/>
</dbReference>
<dbReference type="HOGENOM" id="CLU_000445_30_3_7"/>
<organism evidence="4 5">
    <name type="scientific">Sulfurospirillum deleyianum (strain ATCC 51133 / DSM 6946 / 5175)</name>
    <dbReference type="NCBI Taxonomy" id="525898"/>
    <lineage>
        <taxon>Bacteria</taxon>
        <taxon>Pseudomonadati</taxon>
        <taxon>Campylobacterota</taxon>
        <taxon>Epsilonproteobacteria</taxon>
        <taxon>Campylobacterales</taxon>
        <taxon>Sulfurospirillaceae</taxon>
        <taxon>Sulfurospirillum</taxon>
    </lineage>
</organism>
<evidence type="ECO:0000256" key="2">
    <source>
        <dbReference type="PROSITE-ProRule" id="PRU01091"/>
    </source>
</evidence>
<dbReference type="Gene3D" id="1.10.10.10">
    <property type="entry name" value="Winged helix-like DNA-binding domain superfamily/Winged helix DNA-binding domain"/>
    <property type="match status" value="1"/>
</dbReference>
<dbReference type="KEGG" id="sdl:Sdel_2090"/>
<evidence type="ECO:0000259" key="3">
    <source>
        <dbReference type="PROSITE" id="PS51755"/>
    </source>
</evidence>
<dbReference type="Proteomes" id="UP000002222">
    <property type="component" value="Chromosome"/>
</dbReference>
<dbReference type="GO" id="GO:0006355">
    <property type="term" value="P:regulation of DNA-templated transcription"/>
    <property type="evidence" value="ECO:0007669"/>
    <property type="project" value="InterPro"/>
</dbReference>
<dbReference type="InterPro" id="IPR016032">
    <property type="entry name" value="Sig_transdc_resp-reg_C-effctor"/>
</dbReference>
<dbReference type="STRING" id="525898.Sdel_2090"/>
<keyword evidence="1 2" id="KW-0238">DNA-binding</keyword>
<dbReference type="EMBL" id="CP001816">
    <property type="protein sequence ID" value="ACZ13102.1"/>
    <property type="molecule type" value="Genomic_DNA"/>
</dbReference>
<dbReference type="AlphaFoldDB" id="D1B4T2"/>
<evidence type="ECO:0000313" key="5">
    <source>
        <dbReference type="Proteomes" id="UP000002222"/>
    </source>
</evidence>
<evidence type="ECO:0000256" key="1">
    <source>
        <dbReference type="ARBA" id="ARBA00023125"/>
    </source>
</evidence>
<dbReference type="InterPro" id="IPR036388">
    <property type="entry name" value="WH-like_DNA-bd_sf"/>
</dbReference>
<dbReference type="GO" id="GO:0000160">
    <property type="term" value="P:phosphorelay signal transduction system"/>
    <property type="evidence" value="ECO:0007669"/>
    <property type="project" value="InterPro"/>
</dbReference>
<dbReference type="eggNOG" id="COG0745">
    <property type="taxonomic scope" value="Bacteria"/>
</dbReference>
<dbReference type="SMART" id="SM00862">
    <property type="entry name" value="Trans_reg_C"/>
    <property type="match status" value="1"/>
</dbReference>
<reference evidence="5" key="1">
    <citation type="submission" date="2009-11" db="EMBL/GenBank/DDBJ databases">
        <title>The complete genome of Sulfurospirillum deleyianum DSM 6946.</title>
        <authorList>
            <consortium name="US DOE Joint Genome Institute (JGI-PGF)"/>
            <person name="Lucas S."/>
            <person name="Copeland A."/>
            <person name="Lapidus A."/>
            <person name="Glavina del Rio T."/>
            <person name="Dalin E."/>
            <person name="Tice H."/>
            <person name="Bruce D."/>
            <person name="Goodwin L."/>
            <person name="Pitluck S."/>
            <person name="Kyrpides N."/>
            <person name="Mavromatis K."/>
            <person name="Ivanova N."/>
            <person name="Ovchinnikova G."/>
            <person name="Munk A.C."/>
            <person name="Lu M."/>
            <person name="Brettin T."/>
            <person name="Detter J.C."/>
            <person name="Han C."/>
            <person name="Tapia R."/>
            <person name="Larimer F."/>
            <person name="Land M."/>
            <person name="Hauser L."/>
            <person name="Markowitz V."/>
            <person name="Cheng J.F."/>
            <person name="Hugenholtz P."/>
            <person name="Woyke T."/>
            <person name="Wu D."/>
            <person name="Aumann P."/>
            <person name="Schneider S."/>
            <person name="Lang E."/>
            <person name="Spring S."/>
            <person name="Klenk H.P."/>
            <person name="Eisen J.A."/>
        </authorList>
    </citation>
    <scope>NUCLEOTIDE SEQUENCE [LARGE SCALE GENOMIC DNA]</scope>
    <source>
        <strain evidence="5">ATCC 51133 / DSM 6946 / 5175</strain>
    </source>
</reference>
<dbReference type="OrthoDB" id="5339110at2"/>
<feature type="domain" description="OmpR/PhoB-type" evidence="3">
    <location>
        <begin position="123"/>
        <end position="216"/>
    </location>
</feature>
<evidence type="ECO:0000313" key="4">
    <source>
        <dbReference type="EMBL" id="ACZ13102.1"/>
    </source>
</evidence>
<proteinExistence type="predicted"/>
<dbReference type="GO" id="GO:0003677">
    <property type="term" value="F:DNA binding"/>
    <property type="evidence" value="ECO:0007669"/>
    <property type="project" value="UniProtKB-UniRule"/>
</dbReference>
<gene>
    <name evidence="4" type="ordered locus">Sdel_2090</name>
</gene>
<keyword evidence="5" id="KW-1185">Reference proteome</keyword>
<dbReference type="SUPFAM" id="SSF46894">
    <property type="entry name" value="C-terminal effector domain of the bipartite response regulators"/>
    <property type="match status" value="1"/>
</dbReference>
<name>D1B4T2_SULD5</name>
<accession>D1B4T2</accession>
<protein>
    <submittedName>
        <fullName evidence="4">Transcriptional regulator domain protein</fullName>
    </submittedName>
</protein>
<dbReference type="RefSeq" id="WP_012857847.1">
    <property type="nucleotide sequence ID" value="NC_013512.1"/>
</dbReference>
<sequence length="220" mass="25516">MKIILLEPDGELADKIDTYLNSLRLKMSVKKLKSEADFLNEKCLGNYALFILNLKDPLSPNTLKFIRDTGGIAPVLLVLEPNPHPSLFKPLYYLGYDSIIVKDFLPEEIAFSIYKLCDIWNDNNFFITKEVYFDFQNTKFVYHEHDILLGKKEALLLKHLFLKCPHSVSFNEISSYVYHDEVVSEERMRSLVRQLRGKIPFNLIETIKGEGYKIVTHPIA</sequence>
<feature type="DNA-binding region" description="OmpR/PhoB-type" evidence="2">
    <location>
        <begin position="123"/>
        <end position="216"/>
    </location>
</feature>
<reference evidence="4 5" key="2">
    <citation type="journal article" date="2010" name="Stand. Genomic Sci.">
        <title>Complete genome sequence of Sulfurospirillum deleyianum type strain (5175).</title>
        <authorList>
            <person name="Sikorski J."/>
            <person name="Lapidus A."/>
            <person name="Copeland A."/>
            <person name="Glavina Del Rio T."/>
            <person name="Nolan M."/>
            <person name="Lucas S."/>
            <person name="Chen F."/>
            <person name="Tice H."/>
            <person name="Cheng J.F."/>
            <person name="Saunders E."/>
            <person name="Bruce D."/>
            <person name="Goodwin L."/>
            <person name="Pitluck S."/>
            <person name="Ovchinnikova G."/>
            <person name="Pati A."/>
            <person name="Ivanova N."/>
            <person name="Mavromatis K."/>
            <person name="Chen A."/>
            <person name="Palaniappan K."/>
            <person name="Chain P."/>
            <person name="Land M."/>
            <person name="Hauser L."/>
            <person name="Chang Y.J."/>
            <person name="Jeffries C.D."/>
            <person name="Brettin T."/>
            <person name="Detter J.C."/>
            <person name="Han C."/>
            <person name="Rohde M."/>
            <person name="Lang E."/>
            <person name="Spring S."/>
            <person name="Goker M."/>
            <person name="Bristow J."/>
            <person name="Eisen J.A."/>
            <person name="Markowitz V."/>
            <person name="Hugenholtz P."/>
            <person name="Kyrpides N.C."/>
            <person name="Klenk H.P."/>
        </authorList>
    </citation>
    <scope>NUCLEOTIDE SEQUENCE [LARGE SCALE GENOMIC DNA]</scope>
    <source>
        <strain evidence="5">ATCC 51133 / DSM 6946 / 5175</strain>
    </source>
</reference>
<dbReference type="InterPro" id="IPR001867">
    <property type="entry name" value="OmpR/PhoB-type_DNA-bd"/>
</dbReference>